<name>A0A1G7I8M0_9EURY</name>
<dbReference type="EMBL" id="FNBK01000003">
    <property type="protein sequence ID" value="SDF08928.1"/>
    <property type="molecule type" value="Genomic_DNA"/>
</dbReference>
<dbReference type="RefSeq" id="WP_092689246.1">
    <property type="nucleotide sequence ID" value="NZ_FNBK01000003.1"/>
</dbReference>
<dbReference type="AlphaFoldDB" id="A0A1G7I8M0"/>
<evidence type="ECO:0000256" key="1">
    <source>
        <dbReference type="SAM" id="MobiDB-lite"/>
    </source>
</evidence>
<gene>
    <name evidence="2" type="ORF">SAMN05216218_103316</name>
</gene>
<feature type="compositionally biased region" description="Low complexity" evidence="1">
    <location>
        <begin position="46"/>
        <end position="76"/>
    </location>
</feature>
<sequence>MVECDACEDEVLHVWRHRAITETVTHRKQRWVCADCHPKLSSTLRTETATETGAKTDTTAEPETGAEAESGGTTEEQVVVTDGGQFACPTCGGETVNGQGVFGCLSCSWTGVS</sequence>
<proteinExistence type="predicted"/>
<organism evidence="2 3">
    <name type="scientific">Halorientalis regularis</name>
    <dbReference type="NCBI Taxonomy" id="660518"/>
    <lineage>
        <taxon>Archaea</taxon>
        <taxon>Methanobacteriati</taxon>
        <taxon>Methanobacteriota</taxon>
        <taxon>Stenosarchaea group</taxon>
        <taxon>Halobacteria</taxon>
        <taxon>Halobacteriales</taxon>
        <taxon>Haloarculaceae</taxon>
        <taxon>Halorientalis</taxon>
    </lineage>
</organism>
<keyword evidence="3" id="KW-1185">Reference proteome</keyword>
<evidence type="ECO:0000313" key="3">
    <source>
        <dbReference type="Proteomes" id="UP000199076"/>
    </source>
</evidence>
<dbReference type="OrthoDB" id="241883at2157"/>
<dbReference type="STRING" id="660518.SAMN05216218_103316"/>
<evidence type="ECO:0000313" key="2">
    <source>
        <dbReference type="EMBL" id="SDF08928.1"/>
    </source>
</evidence>
<accession>A0A1G7I8M0</accession>
<feature type="region of interest" description="Disordered" evidence="1">
    <location>
        <begin position="44"/>
        <end position="76"/>
    </location>
</feature>
<protein>
    <submittedName>
        <fullName evidence="2">Uncharacterized protein</fullName>
    </submittedName>
</protein>
<reference evidence="3" key="1">
    <citation type="submission" date="2016-10" db="EMBL/GenBank/DDBJ databases">
        <authorList>
            <person name="Varghese N."/>
            <person name="Submissions S."/>
        </authorList>
    </citation>
    <scope>NUCLEOTIDE SEQUENCE [LARGE SCALE GENOMIC DNA]</scope>
    <source>
        <strain evidence="3">IBRC-M 10760</strain>
    </source>
</reference>
<dbReference type="Proteomes" id="UP000199076">
    <property type="component" value="Unassembled WGS sequence"/>
</dbReference>